<dbReference type="Gene3D" id="3.60.10.10">
    <property type="entry name" value="Endonuclease/exonuclease/phosphatase"/>
    <property type="match status" value="1"/>
</dbReference>
<dbReference type="CDD" id="cd01650">
    <property type="entry name" value="RT_nLTR_like"/>
    <property type="match status" value="1"/>
</dbReference>
<dbReference type="GO" id="GO:0003824">
    <property type="term" value="F:catalytic activity"/>
    <property type="evidence" value="ECO:0007669"/>
    <property type="project" value="InterPro"/>
</dbReference>
<feature type="region of interest" description="Disordered" evidence="1">
    <location>
        <begin position="1028"/>
        <end position="1053"/>
    </location>
</feature>
<proteinExistence type="predicted"/>
<dbReference type="InterPro" id="IPR005135">
    <property type="entry name" value="Endo/exonuclease/phosphatase"/>
</dbReference>
<dbReference type="AlphaFoldDB" id="A0A8J9Z9A9"/>
<evidence type="ECO:0000313" key="4">
    <source>
        <dbReference type="Proteomes" id="UP000838412"/>
    </source>
</evidence>
<sequence length="1091" mass="124200">MATTTHSVTGECGRRHKTERALELLGLELQDSNGSCYGNWRMRAVPGGLARFKANLDCNQVFRQLAASTSTQPSTSPSSMVPLEKAGAQVRGSPGSNLRPWPVGTYFCGQKPSRKLKLNPFKAGAWNVRTLMDHDDTERPHRRTALVSRELDRFNIDIAALSETRLAGEGSLSEVGSNYTFFWKGKDAKELIVLGDFNARVGRDHRLWEGILGNQGLGSCNSNGLLLLGLCAENEFVITNTLFRLPNRHKTTWKHPRSKHWTILDYILTRSRDRSDVLVTRSMPGADDCWTDHRLLISRLRLRLRNLPRHNRPAKRARRFDVARLKIPEVREDYANRLTELLSETPPPAQQPDSVEADWSVFRDNILKAAEDALINQKRSARLAWENRPTRAYLRRFKKAKQEYQGRLRELQNLWCQDKAKEIQSYTDNRDLRRFFAATKEVFGPRRGGTNILLSADGITTLTEDQAILKRWKEHFQVLLNRPSTAADDLLRKVPQHPVRHWMSLPPSYTEFQKALKRMKAWKAPGPDSIPLELIAHGGELVETRLFMMILRMWETKTVPADLKDATIITIFKKGDRSVCGNYRGISLLSIAGKIIARVLLDRLLTVAEEVLPESQCGFRPSRGTTDMIFCARLLQEKPREQRRPLFFVFWDLEKAFDSVPRPAMWATLRRFGCSNHFTDLVQALHDGMTGRVVAKNTISDPFSITTGLKQGCVLAPTLFSLYLGAMIHELPDTASGIQLRCRMDGGLFNTGRLRARRLSTVINVRELQYADDNATPVDTVDALHTAVSAFDGTYSRFGLTSNVGKTKILAQGAPGQPPPDTSNVCLRGQALETVEAFPYLGSYLSNDCTAQKDIDNKIRAEHAAFGRLSKRASLNHDLNLNTKIMVFRAIVLSTLLYFSEVWVLYRSDIKQLERFQQQKLRVILKVKWQDLVTNEAVLLRANLSASRLRWHDIASAGRDTSGECPQLDSPASFRNLNMAQGAHKRRFRDQLKATLLHCDIDHANWETLAEDRTKWRHSITLGTDYMENQRRHKEETKRQRRNERLFQPRSPPTLRCTKCPRLFHTALGLGSHTRHFNPRTVLTEMRQPST</sequence>
<dbReference type="PROSITE" id="PS50878">
    <property type="entry name" value="RT_POL"/>
    <property type="match status" value="1"/>
</dbReference>
<evidence type="ECO:0000259" key="2">
    <source>
        <dbReference type="PROSITE" id="PS50878"/>
    </source>
</evidence>
<reference evidence="3" key="1">
    <citation type="submission" date="2022-01" db="EMBL/GenBank/DDBJ databases">
        <authorList>
            <person name="Braso-Vives M."/>
        </authorList>
    </citation>
    <scope>NUCLEOTIDE SEQUENCE</scope>
</reference>
<dbReference type="Pfam" id="PF00078">
    <property type="entry name" value="RVT_1"/>
    <property type="match status" value="1"/>
</dbReference>
<dbReference type="EMBL" id="OV696703">
    <property type="protein sequence ID" value="CAH1250247.1"/>
    <property type="molecule type" value="Genomic_DNA"/>
</dbReference>
<dbReference type="OrthoDB" id="425014at2759"/>
<dbReference type="Proteomes" id="UP000838412">
    <property type="component" value="Chromosome 18"/>
</dbReference>
<dbReference type="InterPro" id="IPR036691">
    <property type="entry name" value="Endo/exonu/phosph_ase_sf"/>
</dbReference>
<dbReference type="SUPFAM" id="SSF56219">
    <property type="entry name" value="DNase I-like"/>
    <property type="match status" value="1"/>
</dbReference>
<dbReference type="PANTHER" id="PTHR47027">
    <property type="entry name" value="REVERSE TRANSCRIPTASE DOMAIN-CONTAINING PROTEIN"/>
    <property type="match status" value="1"/>
</dbReference>
<dbReference type="PANTHER" id="PTHR47027:SF20">
    <property type="entry name" value="REVERSE TRANSCRIPTASE-LIKE PROTEIN WITH RNA-DIRECTED DNA POLYMERASE DOMAIN"/>
    <property type="match status" value="1"/>
</dbReference>
<dbReference type="SUPFAM" id="SSF56672">
    <property type="entry name" value="DNA/RNA polymerases"/>
    <property type="match status" value="1"/>
</dbReference>
<accession>A0A8J9Z9A9</accession>
<dbReference type="InterPro" id="IPR043502">
    <property type="entry name" value="DNA/RNA_pol_sf"/>
</dbReference>
<organism evidence="3 4">
    <name type="scientific">Branchiostoma lanceolatum</name>
    <name type="common">Common lancelet</name>
    <name type="synonym">Amphioxus lanceolatum</name>
    <dbReference type="NCBI Taxonomy" id="7740"/>
    <lineage>
        <taxon>Eukaryota</taxon>
        <taxon>Metazoa</taxon>
        <taxon>Chordata</taxon>
        <taxon>Cephalochordata</taxon>
        <taxon>Leptocardii</taxon>
        <taxon>Amphioxiformes</taxon>
        <taxon>Branchiostomatidae</taxon>
        <taxon>Branchiostoma</taxon>
    </lineage>
</organism>
<name>A0A8J9Z9A9_BRALA</name>
<evidence type="ECO:0000256" key="1">
    <source>
        <dbReference type="SAM" id="MobiDB-lite"/>
    </source>
</evidence>
<dbReference type="Pfam" id="PF03372">
    <property type="entry name" value="Exo_endo_phos"/>
    <property type="match status" value="1"/>
</dbReference>
<feature type="compositionally biased region" description="Basic and acidic residues" evidence="1">
    <location>
        <begin position="1028"/>
        <end position="1047"/>
    </location>
</feature>
<feature type="domain" description="Reverse transcriptase" evidence="2">
    <location>
        <begin position="552"/>
        <end position="845"/>
    </location>
</feature>
<protein>
    <submittedName>
        <fullName evidence="3">Hypp8829 protein</fullName>
    </submittedName>
</protein>
<keyword evidence="4" id="KW-1185">Reference proteome</keyword>
<gene>
    <name evidence="3" type="primary">Hypp8829</name>
    <name evidence="3" type="ORF">BLAG_LOCUS11081</name>
</gene>
<dbReference type="InterPro" id="IPR000477">
    <property type="entry name" value="RT_dom"/>
</dbReference>
<evidence type="ECO:0000313" key="3">
    <source>
        <dbReference type="EMBL" id="CAH1250247.1"/>
    </source>
</evidence>